<gene>
    <name evidence="1" type="ORF">PIB30_093126</name>
</gene>
<comment type="caution">
    <text evidence="1">The sequence shown here is derived from an EMBL/GenBank/DDBJ whole genome shotgun (WGS) entry which is preliminary data.</text>
</comment>
<evidence type="ECO:0000313" key="1">
    <source>
        <dbReference type="EMBL" id="MED6176945.1"/>
    </source>
</evidence>
<dbReference type="EMBL" id="JASCZI010153002">
    <property type="protein sequence ID" value="MED6176945.1"/>
    <property type="molecule type" value="Genomic_DNA"/>
</dbReference>
<organism evidence="1 2">
    <name type="scientific">Stylosanthes scabra</name>
    <dbReference type="NCBI Taxonomy" id="79078"/>
    <lineage>
        <taxon>Eukaryota</taxon>
        <taxon>Viridiplantae</taxon>
        <taxon>Streptophyta</taxon>
        <taxon>Embryophyta</taxon>
        <taxon>Tracheophyta</taxon>
        <taxon>Spermatophyta</taxon>
        <taxon>Magnoliopsida</taxon>
        <taxon>eudicotyledons</taxon>
        <taxon>Gunneridae</taxon>
        <taxon>Pentapetalae</taxon>
        <taxon>rosids</taxon>
        <taxon>fabids</taxon>
        <taxon>Fabales</taxon>
        <taxon>Fabaceae</taxon>
        <taxon>Papilionoideae</taxon>
        <taxon>50 kb inversion clade</taxon>
        <taxon>dalbergioids sensu lato</taxon>
        <taxon>Dalbergieae</taxon>
        <taxon>Pterocarpus clade</taxon>
        <taxon>Stylosanthes</taxon>
    </lineage>
</organism>
<name>A0ABU6VX30_9FABA</name>
<proteinExistence type="predicted"/>
<evidence type="ECO:0000313" key="2">
    <source>
        <dbReference type="Proteomes" id="UP001341840"/>
    </source>
</evidence>
<accession>A0ABU6VX30</accession>
<protein>
    <submittedName>
        <fullName evidence="1">Uncharacterized protein</fullName>
    </submittedName>
</protein>
<keyword evidence="2" id="KW-1185">Reference proteome</keyword>
<dbReference type="Proteomes" id="UP001341840">
    <property type="component" value="Unassembled WGS sequence"/>
</dbReference>
<sequence>MGRDADGIWFRSALMWWLETGSRRCSPQWYRLLWLANWGQCPTWTNFTASPFTAGNSVVTFDTPCDYFRTGKLLFNSPLRFPEQGVQQFGPVSPQPAGQLGCGFGAIVIMKAWLSGLFDDLKKMFLSSKEETCSDFDST</sequence>
<reference evidence="1 2" key="1">
    <citation type="journal article" date="2023" name="Plants (Basel)">
        <title>Bridging the Gap: Combining Genomics and Transcriptomics Approaches to Understand Stylosanthes scabra, an Orphan Legume from the Brazilian Caatinga.</title>
        <authorList>
            <person name="Ferreira-Neto J.R.C."/>
            <person name="da Silva M.D."/>
            <person name="Binneck E."/>
            <person name="de Melo N.F."/>
            <person name="da Silva R.H."/>
            <person name="de Melo A.L.T.M."/>
            <person name="Pandolfi V."/>
            <person name="Bustamante F.O."/>
            <person name="Brasileiro-Vidal A.C."/>
            <person name="Benko-Iseppon A.M."/>
        </authorList>
    </citation>
    <scope>NUCLEOTIDE SEQUENCE [LARGE SCALE GENOMIC DNA]</scope>
    <source>
        <tissue evidence="1">Leaves</tissue>
    </source>
</reference>